<dbReference type="EMBL" id="JACONT010000048">
    <property type="protein sequence ID" value="MBC3943336.1"/>
    <property type="molecule type" value="Genomic_DNA"/>
</dbReference>
<organism evidence="1 2">
    <name type="scientific">Sphingomonas albertensis</name>
    <dbReference type="NCBI Taxonomy" id="2762591"/>
    <lineage>
        <taxon>Bacteria</taxon>
        <taxon>Pseudomonadati</taxon>
        <taxon>Pseudomonadota</taxon>
        <taxon>Alphaproteobacteria</taxon>
        <taxon>Sphingomonadales</taxon>
        <taxon>Sphingomonadaceae</taxon>
        <taxon>Sphingomonas</taxon>
    </lineage>
</organism>
<evidence type="ECO:0000313" key="1">
    <source>
        <dbReference type="EMBL" id="MBC3943336.1"/>
    </source>
</evidence>
<dbReference type="Proteomes" id="UP000597613">
    <property type="component" value="Unassembled WGS sequence"/>
</dbReference>
<reference evidence="1 2" key="1">
    <citation type="submission" date="2020-08" db="EMBL/GenBank/DDBJ databases">
        <title>Putative novel bacterial strains isolated from necrotic wheat leaf tissues caused by Xanthomonas translucens.</title>
        <authorList>
            <person name="Tambong J.T."/>
        </authorList>
    </citation>
    <scope>NUCLEOTIDE SEQUENCE [LARGE SCALE GENOMIC DNA]</scope>
    <source>
        <strain evidence="2">DOAB 1063</strain>
    </source>
</reference>
<dbReference type="RefSeq" id="WP_187504923.1">
    <property type="nucleotide sequence ID" value="NZ_CP162536.1"/>
</dbReference>
<accession>A0ABR7AS98</accession>
<name>A0ABR7AS98_9SPHN</name>
<gene>
    <name evidence="1" type="ORF">H8S47_16785</name>
</gene>
<evidence type="ECO:0000313" key="2">
    <source>
        <dbReference type="Proteomes" id="UP000597613"/>
    </source>
</evidence>
<protein>
    <submittedName>
        <fullName evidence="1">Uncharacterized protein</fullName>
    </submittedName>
</protein>
<proteinExistence type="predicted"/>
<sequence>MTETNANLRIWNAVEKTDPAHTKKVNQRGGFTAISAHYQIMRATEVFGPVGIGWGYTNGDPVFTDGLVIVPVTIWHGDRSNTFGPLYGSAEMKPVSKAGPKLDSDAPKKASTDGLTKGLSQLGFNADVFLGKFDDNKYIAAMTDEFAPKADVIDDHQRAHLMTLAEQAGADMRGFCTFYKIGALPELPADRYEHAKGMLEKKLAAKNAAPQQEAA</sequence>
<keyword evidence="2" id="KW-1185">Reference proteome</keyword>
<comment type="caution">
    <text evidence="1">The sequence shown here is derived from an EMBL/GenBank/DDBJ whole genome shotgun (WGS) entry which is preliminary data.</text>
</comment>